<keyword evidence="3" id="KW-1185">Reference proteome</keyword>
<dbReference type="InterPro" id="IPR056132">
    <property type="entry name" value="DUF7715"/>
</dbReference>
<dbReference type="RefSeq" id="WP_091454837.1">
    <property type="nucleotide sequence ID" value="NZ_FMZZ01000013.1"/>
</dbReference>
<dbReference type="Proteomes" id="UP000199501">
    <property type="component" value="Unassembled WGS sequence"/>
</dbReference>
<accession>A0A1G6VQR0</accession>
<organism evidence="2 3">
    <name type="scientific">Actinokineospora iranica</name>
    <dbReference type="NCBI Taxonomy" id="1271860"/>
    <lineage>
        <taxon>Bacteria</taxon>
        <taxon>Bacillati</taxon>
        <taxon>Actinomycetota</taxon>
        <taxon>Actinomycetes</taxon>
        <taxon>Pseudonocardiales</taxon>
        <taxon>Pseudonocardiaceae</taxon>
        <taxon>Actinokineospora</taxon>
    </lineage>
</organism>
<gene>
    <name evidence="2" type="ORF">SAMN05216174_11343</name>
</gene>
<feature type="domain" description="DUF7715" evidence="1">
    <location>
        <begin position="5"/>
        <end position="130"/>
    </location>
</feature>
<evidence type="ECO:0000313" key="3">
    <source>
        <dbReference type="Proteomes" id="UP000199501"/>
    </source>
</evidence>
<evidence type="ECO:0000259" key="1">
    <source>
        <dbReference type="Pfam" id="PF24831"/>
    </source>
</evidence>
<protein>
    <recommendedName>
        <fullName evidence="1">DUF7715 domain-containing protein</fullName>
    </recommendedName>
</protein>
<sequence length="131" mass="14209">MPTVTVLAATTRTQGTRDTDFITCSPPELVDITAACAHPPADQSTCWHCRAFTGLDTRRATTTAEVVELDMSVDDYVTVHLTSLLRAGLPDTPKVRQWAREAALEMLRIAAVFPVGAVVDRDGDVIEQRAA</sequence>
<reference evidence="3" key="1">
    <citation type="submission" date="2016-10" db="EMBL/GenBank/DDBJ databases">
        <authorList>
            <person name="Varghese N."/>
            <person name="Submissions S."/>
        </authorList>
    </citation>
    <scope>NUCLEOTIDE SEQUENCE [LARGE SCALE GENOMIC DNA]</scope>
    <source>
        <strain evidence="3">IBRC-M 10403</strain>
    </source>
</reference>
<evidence type="ECO:0000313" key="2">
    <source>
        <dbReference type="EMBL" id="SDD55871.1"/>
    </source>
</evidence>
<dbReference type="EMBL" id="FMZZ01000013">
    <property type="protein sequence ID" value="SDD55871.1"/>
    <property type="molecule type" value="Genomic_DNA"/>
</dbReference>
<dbReference type="AlphaFoldDB" id="A0A1G6VQR0"/>
<proteinExistence type="predicted"/>
<dbReference type="Pfam" id="PF24831">
    <property type="entry name" value="DUF7715"/>
    <property type="match status" value="1"/>
</dbReference>
<dbReference type="OrthoDB" id="3476326at2"/>
<dbReference type="STRING" id="1271860.SAMN05216174_11343"/>
<name>A0A1G6VQR0_9PSEU</name>